<reference evidence="1" key="1">
    <citation type="submission" date="2020-06" db="EMBL/GenBank/DDBJ databases">
        <authorList>
            <consortium name="Plant Systems Biology data submission"/>
        </authorList>
    </citation>
    <scope>NUCLEOTIDE SEQUENCE</scope>
    <source>
        <strain evidence="1">D6</strain>
    </source>
</reference>
<dbReference type="Proteomes" id="UP001153069">
    <property type="component" value="Unassembled WGS sequence"/>
</dbReference>
<dbReference type="AlphaFoldDB" id="A0A9N8EMV0"/>
<proteinExistence type="predicted"/>
<dbReference type="OrthoDB" id="10368982at2759"/>
<accession>A0A9N8EMV0</accession>
<name>A0A9N8EMV0_9STRA</name>
<comment type="caution">
    <text evidence="1">The sequence shown here is derived from an EMBL/GenBank/DDBJ whole genome shotgun (WGS) entry which is preliminary data.</text>
</comment>
<evidence type="ECO:0000313" key="2">
    <source>
        <dbReference type="Proteomes" id="UP001153069"/>
    </source>
</evidence>
<evidence type="ECO:0000313" key="1">
    <source>
        <dbReference type="EMBL" id="CAB9521420.1"/>
    </source>
</evidence>
<gene>
    <name evidence="1" type="ORF">SEMRO_1193_G251140.1</name>
</gene>
<dbReference type="EMBL" id="CAICTM010001191">
    <property type="protein sequence ID" value="CAB9521420.1"/>
    <property type="molecule type" value="Genomic_DNA"/>
</dbReference>
<keyword evidence="2" id="KW-1185">Reference proteome</keyword>
<sequence>MTIVQGKKALPAATIHDKCMGDFKSVEKKKKIDLEATGDKKTNALLALLKCQVKASSQCKPQEKEYTLCHQSFMGVGSYKGQKHCGGPMEAMYNCIRDGGAS</sequence>
<protein>
    <submittedName>
        <fullName evidence="1">Uncharacterized protein</fullName>
    </submittedName>
</protein>
<organism evidence="1 2">
    <name type="scientific">Seminavis robusta</name>
    <dbReference type="NCBI Taxonomy" id="568900"/>
    <lineage>
        <taxon>Eukaryota</taxon>
        <taxon>Sar</taxon>
        <taxon>Stramenopiles</taxon>
        <taxon>Ochrophyta</taxon>
        <taxon>Bacillariophyta</taxon>
        <taxon>Bacillariophyceae</taxon>
        <taxon>Bacillariophycidae</taxon>
        <taxon>Naviculales</taxon>
        <taxon>Naviculaceae</taxon>
        <taxon>Seminavis</taxon>
    </lineage>
</organism>